<dbReference type="Gene3D" id="3.40.50.10490">
    <property type="entry name" value="Glucose-6-phosphate isomerase like protein, domain 1"/>
    <property type="match status" value="2"/>
</dbReference>
<dbReference type="InterPro" id="IPR046348">
    <property type="entry name" value="SIS_dom_sf"/>
</dbReference>
<reference evidence="4" key="1">
    <citation type="submission" date="2018-05" db="EMBL/GenBank/DDBJ databases">
        <authorList>
            <person name="Lanie J.A."/>
            <person name="Ng W.-L."/>
            <person name="Kazmierczak K.M."/>
            <person name="Andrzejewski T.M."/>
            <person name="Davidsen T.M."/>
            <person name="Wayne K.J."/>
            <person name="Tettelin H."/>
            <person name="Glass J.I."/>
            <person name="Rusch D."/>
            <person name="Podicherti R."/>
            <person name="Tsui H.-C.T."/>
            <person name="Winkler M.E."/>
        </authorList>
    </citation>
    <scope>NUCLEOTIDE SEQUENCE</scope>
</reference>
<dbReference type="GO" id="GO:0097367">
    <property type="term" value="F:carbohydrate derivative binding"/>
    <property type="evidence" value="ECO:0007669"/>
    <property type="project" value="InterPro"/>
</dbReference>
<sequence>MFGAIRSFPDNILEAMEIGSSIILCNDYSRIEKVVVAGMGGSAIGGDVSVTLTQDELKVPFIISRGYQLPNWVDEFTLVICSSYSGNTEETLSSMKDAQSKNALICAITSGGSLNKICFSSGIDVIKIPGGLQPRAALAFSFVPMLYLLKQIGLISSEFISWLNQATDLLKVVRNQYSVDNETNPTWILAENIKDRLPIIYTDSNRLNAVAVRLKGQLSENGKMLAYYNVLPEMNHNEIVGWENNSDLFEQYCILWLLDKTNHSQVIERQKVTQRILDDSGVEQYIIKMEGKSFPERFLHMIHYGDWLSYWCGLSHGTDPSPVEKITQLKKEIASKI</sequence>
<dbReference type="Pfam" id="PF10432">
    <property type="entry name" value="bact-PGI_C"/>
    <property type="match status" value="1"/>
</dbReference>
<dbReference type="CDD" id="cd05637">
    <property type="entry name" value="SIS_PGI_PMI_2"/>
    <property type="match status" value="1"/>
</dbReference>
<dbReference type="NCBIfam" id="NF006426">
    <property type="entry name" value="PRK08674.1-6"/>
    <property type="match status" value="1"/>
</dbReference>
<evidence type="ECO:0000256" key="1">
    <source>
        <dbReference type="ARBA" id="ARBA00010523"/>
    </source>
</evidence>
<organism evidence="4">
    <name type="scientific">marine metagenome</name>
    <dbReference type="NCBI Taxonomy" id="408172"/>
    <lineage>
        <taxon>unclassified sequences</taxon>
        <taxon>metagenomes</taxon>
        <taxon>ecological metagenomes</taxon>
    </lineage>
</organism>
<dbReference type="EMBL" id="UINC01020930">
    <property type="protein sequence ID" value="SVA87417.1"/>
    <property type="molecule type" value="Genomic_DNA"/>
</dbReference>
<evidence type="ECO:0000313" key="4">
    <source>
        <dbReference type="EMBL" id="SVA87417.1"/>
    </source>
</evidence>
<dbReference type="InterPro" id="IPR001347">
    <property type="entry name" value="SIS_dom"/>
</dbReference>
<dbReference type="CDD" id="cd05017">
    <property type="entry name" value="SIS_PGI_PMI_1"/>
    <property type="match status" value="1"/>
</dbReference>
<dbReference type="SUPFAM" id="SSF53697">
    <property type="entry name" value="SIS domain"/>
    <property type="match status" value="1"/>
</dbReference>
<name>A0A381ZF99_9ZZZZ</name>
<comment type="similarity">
    <text evidence="1">Belongs to the PGI/PMI family.</text>
</comment>
<dbReference type="NCBIfam" id="TIGR02128">
    <property type="entry name" value="G6PI_arch"/>
    <property type="match status" value="1"/>
</dbReference>
<dbReference type="InterPro" id="IPR035484">
    <property type="entry name" value="SIS_PGI/PMI_1"/>
</dbReference>
<dbReference type="GO" id="GO:1901135">
    <property type="term" value="P:carbohydrate derivative metabolic process"/>
    <property type="evidence" value="ECO:0007669"/>
    <property type="project" value="InterPro"/>
</dbReference>
<gene>
    <name evidence="4" type="ORF">METZ01_LOCUS140271</name>
</gene>
<protein>
    <recommendedName>
        <fullName evidence="3">SIS domain-containing protein</fullName>
    </recommendedName>
</protein>
<evidence type="ECO:0000259" key="3">
    <source>
        <dbReference type="PROSITE" id="PS51464"/>
    </source>
</evidence>
<dbReference type="AlphaFoldDB" id="A0A381ZF99"/>
<accession>A0A381ZF99</accession>
<keyword evidence="2" id="KW-0413">Isomerase</keyword>
<dbReference type="GO" id="GO:0004347">
    <property type="term" value="F:glucose-6-phosphate isomerase activity"/>
    <property type="evidence" value="ECO:0007669"/>
    <property type="project" value="InterPro"/>
</dbReference>
<dbReference type="PROSITE" id="PS51464">
    <property type="entry name" value="SIS"/>
    <property type="match status" value="1"/>
</dbReference>
<proteinExistence type="inferred from homology"/>
<dbReference type="GO" id="GO:0004476">
    <property type="term" value="F:mannose-6-phosphate isomerase activity"/>
    <property type="evidence" value="ECO:0007669"/>
    <property type="project" value="InterPro"/>
</dbReference>
<evidence type="ECO:0000256" key="2">
    <source>
        <dbReference type="ARBA" id="ARBA00023235"/>
    </source>
</evidence>
<feature type="domain" description="SIS" evidence="3">
    <location>
        <begin position="24"/>
        <end position="159"/>
    </location>
</feature>
<dbReference type="InterPro" id="IPR019490">
    <property type="entry name" value="Glu6P/Mann6P_isomerase_C"/>
</dbReference>
<dbReference type="NCBIfam" id="NF006423">
    <property type="entry name" value="PRK08674.1-2"/>
    <property type="match status" value="1"/>
</dbReference>
<dbReference type="GO" id="GO:0005975">
    <property type="term" value="P:carbohydrate metabolic process"/>
    <property type="evidence" value="ECO:0007669"/>
    <property type="project" value="InterPro"/>
</dbReference>